<name>A0AAD1ZT02_9LAMI</name>
<dbReference type="Gene3D" id="3.40.30.10">
    <property type="entry name" value="Glutaredoxin"/>
    <property type="match status" value="1"/>
</dbReference>
<dbReference type="InterPro" id="IPR010987">
    <property type="entry name" value="Glutathione-S-Trfase_C-like"/>
</dbReference>
<dbReference type="EMBL" id="OU503047">
    <property type="protein sequence ID" value="CAI9772770.1"/>
    <property type="molecule type" value="Genomic_DNA"/>
</dbReference>
<dbReference type="InterPro" id="IPR036282">
    <property type="entry name" value="Glutathione-S-Trfase_C_sf"/>
</dbReference>
<dbReference type="AlphaFoldDB" id="A0AAD1ZT02"/>
<evidence type="ECO:0000259" key="1">
    <source>
        <dbReference type="PROSITE" id="PS50405"/>
    </source>
</evidence>
<dbReference type="GO" id="GO:0005737">
    <property type="term" value="C:cytoplasm"/>
    <property type="evidence" value="ECO:0007669"/>
    <property type="project" value="TreeGrafter"/>
</dbReference>
<dbReference type="InterPro" id="IPR004046">
    <property type="entry name" value="GST_C"/>
</dbReference>
<dbReference type="CDD" id="cd03185">
    <property type="entry name" value="GST_C_Tau"/>
    <property type="match status" value="1"/>
</dbReference>
<dbReference type="SUPFAM" id="SSF47616">
    <property type="entry name" value="GST C-terminal domain-like"/>
    <property type="match status" value="1"/>
</dbReference>
<evidence type="ECO:0000313" key="3">
    <source>
        <dbReference type="Proteomes" id="UP000834106"/>
    </source>
</evidence>
<proteinExistence type="predicted"/>
<dbReference type="PROSITE" id="PS50405">
    <property type="entry name" value="GST_CTER"/>
    <property type="match status" value="1"/>
</dbReference>
<dbReference type="InterPro" id="IPR045073">
    <property type="entry name" value="Omega/Tau-like"/>
</dbReference>
<dbReference type="Pfam" id="PF00043">
    <property type="entry name" value="GST_C"/>
    <property type="match status" value="1"/>
</dbReference>
<dbReference type="Proteomes" id="UP000834106">
    <property type="component" value="Chromosome 12"/>
</dbReference>
<sequence>MHSDISVDLCVDASCTVFREFLHDKVKPQVVHRDVRAMGRVAIIEYIDETWKQNPLLPQDPFERAKLRFWGKFAHEKCMASMTNAFSKVGEEQEKCVKEACEHLKTLESALEEGKRFFGGETIGFVDIAAGGWDAGLEL</sequence>
<organism evidence="2 3">
    <name type="scientific">Fraxinus pennsylvanica</name>
    <dbReference type="NCBI Taxonomy" id="56036"/>
    <lineage>
        <taxon>Eukaryota</taxon>
        <taxon>Viridiplantae</taxon>
        <taxon>Streptophyta</taxon>
        <taxon>Embryophyta</taxon>
        <taxon>Tracheophyta</taxon>
        <taxon>Spermatophyta</taxon>
        <taxon>Magnoliopsida</taxon>
        <taxon>eudicotyledons</taxon>
        <taxon>Gunneridae</taxon>
        <taxon>Pentapetalae</taxon>
        <taxon>asterids</taxon>
        <taxon>lamiids</taxon>
        <taxon>Lamiales</taxon>
        <taxon>Oleaceae</taxon>
        <taxon>Oleeae</taxon>
        <taxon>Fraxinus</taxon>
    </lineage>
</organism>
<accession>A0AAD1ZT02</accession>
<dbReference type="GO" id="GO:0006749">
    <property type="term" value="P:glutathione metabolic process"/>
    <property type="evidence" value="ECO:0007669"/>
    <property type="project" value="InterPro"/>
</dbReference>
<evidence type="ECO:0000313" key="2">
    <source>
        <dbReference type="EMBL" id="CAI9772770.1"/>
    </source>
</evidence>
<reference evidence="2" key="1">
    <citation type="submission" date="2023-05" db="EMBL/GenBank/DDBJ databases">
        <authorList>
            <person name="Huff M."/>
        </authorList>
    </citation>
    <scope>NUCLEOTIDE SEQUENCE</scope>
</reference>
<dbReference type="Gene3D" id="1.20.1050.10">
    <property type="match status" value="1"/>
</dbReference>
<protein>
    <recommendedName>
        <fullName evidence="1">GST C-terminal domain-containing protein</fullName>
    </recommendedName>
</protein>
<dbReference type="PANTHER" id="PTHR11260">
    <property type="entry name" value="GLUTATHIONE S-TRANSFERASE, GST, SUPERFAMILY, GST DOMAIN CONTAINING"/>
    <property type="match status" value="1"/>
</dbReference>
<keyword evidence="3" id="KW-1185">Reference proteome</keyword>
<feature type="domain" description="GST C-terminal" evidence="1">
    <location>
        <begin position="60"/>
        <end position="139"/>
    </location>
</feature>
<dbReference type="InterPro" id="IPR045074">
    <property type="entry name" value="GST_C_Tau"/>
</dbReference>
<dbReference type="GO" id="GO:0004364">
    <property type="term" value="F:glutathione transferase activity"/>
    <property type="evidence" value="ECO:0007669"/>
    <property type="project" value="InterPro"/>
</dbReference>
<gene>
    <name evidence="2" type="ORF">FPE_LOCUS20200</name>
</gene>
<dbReference type="PANTHER" id="PTHR11260:SF695">
    <property type="entry name" value="GLUTATHIONE TRANSFERASE"/>
    <property type="match status" value="1"/>
</dbReference>